<dbReference type="Proteomes" id="UP001153719">
    <property type="component" value="Chromosome"/>
</dbReference>
<evidence type="ECO:0000313" key="1">
    <source>
        <dbReference type="EMBL" id="CAD5980770.1"/>
    </source>
</evidence>
<organism evidence="1 2">
    <name type="scientific">Planktothrix pseudagardhii</name>
    <dbReference type="NCBI Taxonomy" id="132604"/>
    <lineage>
        <taxon>Bacteria</taxon>
        <taxon>Bacillati</taxon>
        <taxon>Cyanobacteriota</taxon>
        <taxon>Cyanophyceae</taxon>
        <taxon>Oscillatoriophycideae</taxon>
        <taxon>Oscillatoriales</taxon>
        <taxon>Microcoleaceae</taxon>
        <taxon>Planktothrix</taxon>
    </lineage>
</organism>
<protein>
    <submittedName>
        <fullName evidence="1">Uncharacterized protein</fullName>
    </submittedName>
</protein>
<name>A0A9W4D8P2_9CYAN</name>
<proteinExistence type="predicted"/>
<accession>A0A9W4D8P2</accession>
<evidence type="ECO:0000313" key="2">
    <source>
        <dbReference type="Proteomes" id="UP001153719"/>
    </source>
</evidence>
<dbReference type="EMBL" id="LR882967">
    <property type="protein sequence ID" value="CAD5980770.1"/>
    <property type="molecule type" value="Genomic_DNA"/>
</dbReference>
<reference evidence="1" key="1">
    <citation type="submission" date="2020-09" db="EMBL/GenBank/DDBJ databases">
        <authorList>
            <person name="Blom J."/>
        </authorList>
    </citation>
    <scope>NUCLEOTIDE SEQUENCE</scope>
    <source>
        <strain evidence="1">No.713</strain>
    </source>
</reference>
<keyword evidence="2" id="KW-1185">Reference proteome</keyword>
<dbReference type="AlphaFoldDB" id="A0A9W4D8P2"/>
<dbReference type="KEGG" id="ppsu:NO713_04717"/>
<sequence length="47" mass="5628">MISIEFQYIYKLFHFEMDLATPSRRQISRWGKKSYSVTECKLLPLAT</sequence>
<gene>
    <name evidence="1" type="ORF">NO713_04717</name>
</gene>